<protein>
    <submittedName>
        <fullName evidence="2">Stage III sporulation protein AE</fullName>
    </submittedName>
</protein>
<evidence type="ECO:0000313" key="3">
    <source>
        <dbReference type="Proteomes" id="UP000001823"/>
    </source>
</evidence>
<dbReference type="RefSeq" id="WP_003458684.1">
    <property type="nucleotide sequence ID" value="NC_008261.1"/>
</dbReference>
<keyword evidence="1" id="KW-0812">Transmembrane</keyword>
<dbReference type="NCBIfam" id="TIGR02829">
    <property type="entry name" value="spore_III_AE"/>
    <property type="match status" value="1"/>
</dbReference>
<dbReference type="KEGG" id="cpf:CPF_2083"/>
<feature type="transmembrane region" description="Helical" evidence="1">
    <location>
        <begin position="6"/>
        <end position="24"/>
    </location>
</feature>
<accession>A0A0H2YUC2</accession>
<feature type="transmembrane region" description="Helical" evidence="1">
    <location>
        <begin position="97"/>
        <end position="115"/>
    </location>
</feature>
<keyword evidence="1" id="KW-0472">Membrane</keyword>
<feature type="transmembrane region" description="Helical" evidence="1">
    <location>
        <begin position="127"/>
        <end position="150"/>
    </location>
</feature>
<feature type="transmembrane region" description="Helical" evidence="1">
    <location>
        <begin position="358"/>
        <end position="381"/>
    </location>
</feature>
<feature type="transmembrane region" description="Helical" evidence="1">
    <location>
        <begin position="306"/>
        <end position="324"/>
    </location>
</feature>
<feature type="transmembrane region" description="Helical" evidence="1">
    <location>
        <begin position="162"/>
        <end position="183"/>
    </location>
</feature>
<dbReference type="eggNOG" id="ENOG502Z7PW">
    <property type="taxonomic scope" value="Bacteria"/>
</dbReference>
<evidence type="ECO:0000313" key="2">
    <source>
        <dbReference type="EMBL" id="ABG84647.1"/>
    </source>
</evidence>
<dbReference type="STRING" id="195103.CPF_2083"/>
<keyword evidence="3" id="KW-1185">Reference proteome</keyword>
<dbReference type="Proteomes" id="UP000001823">
    <property type="component" value="Chromosome"/>
</dbReference>
<feature type="transmembrane region" description="Helical" evidence="1">
    <location>
        <begin position="203"/>
        <end position="224"/>
    </location>
</feature>
<dbReference type="HOGENOM" id="CLU_046838_1_0_9"/>
<keyword evidence="1" id="KW-1133">Transmembrane helix</keyword>
<evidence type="ECO:0000256" key="1">
    <source>
        <dbReference type="SAM" id="Phobius"/>
    </source>
</evidence>
<proteinExistence type="predicted"/>
<dbReference type="AlphaFoldDB" id="A0A0H2YUC2"/>
<dbReference type="InterPro" id="IPR014194">
    <property type="entry name" value="Spore_III_AE"/>
</dbReference>
<reference evidence="2 3" key="1">
    <citation type="journal article" date="2006" name="Genome Res.">
        <title>Skewed genomic variability in strains of the toxigenic bacterial pathogen, Clostridium perfringens.</title>
        <authorList>
            <person name="Myers G.S."/>
            <person name="Rasko D.A."/>
            <person name="Cheung J.K."/>
            <person name="Ravel J."/>
            <person name="Seshadri R."/>
            <person name="Deboy R.T."/>
            <person name="Ren Q."/>
            <person name="Varga J."/>
            <person name="Awad M.M."/>
            <person name="Brinkac L.M."/>
            <person name="Daugherty S.C."/>
            <person name="Haft D.H."/>
            <person name="Dodson R.J."/>
            <person name="Madupu R."/>
            <person name="Nelson W.C."/>
            <person name="Rosovitz M.J."/>
            <person name="Sullivan S.A."/>
            <person name="Khouri H."/>
            <person name="Dimitrov G.I."/>
            <person name="Watkins K.L."/>
            <person name="Mulligan S."/>
            <person name="Benton J."/>
            <person name="Radune D."/>
            <person name="Fisher D.J."/>
            <person name="Atkins H.S."/>
            <person name="Hiscox T."/>
            <person name="Jost B.H."/>
            <person name="Billington S.J."/>
            <person name="Songer J.G."/>
            <person name="McClane B.A."/>
            <person name="Titball R.W."/>
            <person name="Rood J.I."/>
            <person name="Melville S.B."/>
            <person name="Paulsen I.T."/>
        </authorList>
    </citation>
    <scope>NUCLEOTIDE SEQUENCE [LARGE SCALE GENOMIC DNA]</scope>
    <source>
        <strain evidence="3">ATCC 13124 / DSM 756 / JCM 1290 / NCIMB 6125 / NCTC 8237 / S 107 / Type A</strain>
    </source>
</reference>
<gene>
    <name evidence="2" type="ordered locus">CPF_2083</name>
</gene>
<dbReference type="EMBL" id="CP000246">
    <property type="protein sequence ID" value="ABG84647.1"/>
    <property type="molecule type" value="Genomic_DNA"/>
</dbReference>
<dbReference type="GeneID" id="93001636"/>
<organism evidence="2 3">
    <name type="scientific">Clostridium perfringens (strain ATCC 13124 / DSM 756 / JCM 1290 / NCIMB 6125 / NCTC 8237 / Type A)</name>
    <dbReference type="NCBI Taxonomy" id="195103"/>
    <lineage>
        <taxon>Bacteria</taxon>
        <taxon>Bacillati</taxon>
        <taxon>Bacillota</taxon>
        <taxon>Clostridia</taxon>
        <taxon>Eubacteriales</taxon>
        <taxon>Clostridiaceae</taxon>
        <taxon>Clostridium</taxon>
    </lineage>
</organism>
<sequence length="390" mass="42884">MKKLINIILLSLIFVFCFNLKVLANDNLESSKEKIDNDSRIERFYDYINNLETEEDILGNMSAKEYIMNYLESGEDPITLKKIGASILSYIFRELNIVLKFIASILVIALLSALLKNLQDAFNIEEGVTQIAFFACYALLIMLLTKSFFISLNLGKEVLTSIIDFMNVIVPVIVMLIATSGGVTSAVTIDPIVLGAVSITPRIYTYFLFPLILAYFTLQFVNNLSSEFKIDRMCKFIKQVVMISQGFILTIFVGILTLRGMTADTLDAVAVKTVKFAVDNFVPIVGKAFSDAITTVAGYSLAMKSVITSLGVIVIVVIVIYPIIKIGLMAICFKLTSAVIEPVVDSKISSSVETVGEALFMIMSCIISVSIMFFIMASMMATAGNFIVGG</sequence>
<dbReference type="PaxDb" id="195103-CPF_2083"/>
<dbReference type="Pfam" id="PF09546">
    <property type="entry name" value="Spore_III_AE"/>
    <property type="match status" value="1"/>
</dbReference>
<name>A0A0H2YUC2_CLOP1</name>
<feature type="transmembrane region" description="Helical" evidence="1">
    <location>
        <begin position="236"/>
        <end position="258"/>
    </location>
</feature>